<proteinExistence type="predicted"/>
<evidence type="ECO:0000313" key="3">
    <source>
        <dbReference type="Proteomes" id="UP001214170"/>
    </source>
</evidence>
<gene>
    <name evidence="2" type="ORF">P8T11_25030</name>
</gene>
<sequence>MENNNESKPVTGARLFARIDATRLSQPPQEAPDKAPHAEPVEEGDVKGDEQK</sequence>
<feature type="region of interest" description="Disordered" evidence="1">
    <location>
        <begin position="1"/>
        <end position="52"/>
    </location>
</feature>
<protein>
    <submittedName>
        <fullName evidence="2">Uncharacterized protein</fullName>
    </submittedName>
</protein>
<organism evidence="2 3">
    <name type="scientific">Achromobacter spanius</name>
    <dbReference type="NCBI Taxonomy" id="217203"/>
    <lineage>
        <taxon>Bacteria</taxon>
        <taxon>Pseudomonadati</taxon>
        <taxon>Pseudomonadota</taxon>
        <taxon>Betaproteobacteria</taxon>
        <taxon>Burkholderiales</taxon>
        <taxon>Alcaligenaceae</taxon>
        <taxon>Achromobacter</taxon>
    </lineage>
</organism>
<evidence type="ECO:0000256" key="1">
    <source>
        <dbReference type="SAM" id="MobiDB-lite"/>
    </source>
</evidence>
<reference evidence="2 3" key="1">
    <citation type="submission" date="2023-03" db="EMBL/GenBank/DDBJ databases">
        <title>Achromobacter spanius LIG8.</title>
        <authorList>
            <person name="Shrestha S."/>
        </authorList>
    </citation>
    <scope>NUCLEOTIDE SEQUENCE [LARGE SCALE GENOMIC DNA]</scope>
    <source>
        <strain evidence="2 3">LIG8</strain>
    </source>
</reference>
<name>A0ABY8GS49_9BURK</name>
<evidence type="ECO:0000313" key="2">
    <source>
        <dbReference type="EMBL" id="WFP07537.1"/>
    </source>
</evidence>
<dbReference type="RefSeq" id="WP_268079533.1">
    <property type="nucleotide sequence ID" value="NZ_CP106885.1"/>
</dbReference>
<keyword evidence="3" id="KW-1185">Reference proteome</keyword>
<feature type="compositionally biased region" description="Basic and acidic residues" evidence="1">
    <location>
        <begin position="31"/>
        <end position="52"/>
    </location>
</feature>
<accession>A0ABY8GS49</accession>
<dbReference type="EMBL" id="CP121261">
    <property type="protein sequence ID" value="WFP07537.1"/>
    <property type="molecule type" value="Genomic_DNA"/>
</dbReference>
<dbReference type="Proteomes" id="UP001214170">
    <property type="component" value="Chromosome"/>
</dbReference>